<dbReference type="EMBL" id="MN740800">
    <property type="protein sequence ID" value="QHU12465.1"/>
    <property type="molecule type" value="Genomic_DNA"/>
</dbReference>
<reference evidence="1" key="1">
    <citation type="journal article" date="2020" name="Nature">
        <title>Giant virus diversity and host interactions through global metagenomics.</title>
        <authorList>
            <person name="Schulz F."/>
            <person name="Roux S."/>
            <person name="Paez-Espino D."/>
            <person name="Jungbluth S."/>
            <person name="Walsh D.A."/>
            <person name="Denef V.J."/>
            <person name="McMahon K.D."/>
            <person name="Konstantinidis K.T."/>
            <person name="Eloe-Fadrosh E.A."/>
            <person name="Kyrpides N.C."/>
            <person name="Woyke T."/>
        </authorList>
    </citation>
    <scope>NUCLEOTIDE SEQUENCE</scope>
    <source>
        <strain evidence="1">GVMAG-S-1101171-110</strain>
    </source>
</reference>
<dbReference type="AlphaFoldDB" id="A0A6C0K326"/>
<name>A0A6C0K326_9ZZZZ</name>
<organism evidence="1">
    <name type="scientific">viral metagenome</name>
    <dbReference type="NCBI Taxonomy" id="1070528"/>
    <lineage>
        <taxon>unclassified sequences</taxon>
        <taxon>metagenomes</taxon>
        <taxon>organismal metagenomes</taxon>
    </lineage>
</organism>
<evidence type="ECO:0000313" key="1">
    <source>
        <dbReference type="EMBL" id="QHU12465.1"/>
    </source>
</evidence>
<sequence length="1024" mass="116822">MLTRNPTTGGTIRLIRSDSSVWKNQKTLVWMKQSPDKTSEANRWLRWDIAIEGVAEDLLTWNPSIIVIKESTEDVMKFLGTQQAKDTRFLLLSSKVAESIGDSQFKKFGLGNIMCLEEFTSMYPFLGSDWDGSTEDALICASIVFRYQRLIGVSPGHSRLSDVILNPIELRLIGSSDADAKPPEPLVLIQQYYKPKETARAKEIDKCLKQNLENPLIDKLYLFSESMDYKLPKSDKLVLIHKKDRITYADCIQLVQERIGKGHIVAFANADIYLDLTWRFVWTTDLHDICMALLRWEDGPEPTLYGPRSDSQDTWVLHTDSILERKWNLEPFKIQFGTAGCDNAILPEFLRQKFRIVNPAMTLRTLHVHATQIRHYDPTNIVDRPIYMYVDPTGIHELNPIVAWDSWAPNTVKHVPLDRPLRATTAKTLGIFCSQINRDPSFSWSVDGTNTYCAPVDQDHEIQMEGGAFVSPHGLVYRHTGLCVGKTEKQKELWSENQISHLMPAQHTASMMAFPLDPTWVEEASLYTLYYLSRVIKQHQLTPEASFWCKQSTELLAAFKLFNWKKPRGHLLHFSEQSQAFADKVVGRTAHTVRLFPDDIEALRTNLFESFWVPTISETAPLVIVVDEKQLTETLVAELSELYKKRHEVRILHIDDDAYVWAKALSGASRVILSSSVKNLKPSWAWLWLAPKGCKVLELQEEREPSDSLVHLCAAADMEWTLLQYPRATPDGLKKIILREVAKWFQVNTALVLPLVVVPPKSMKFGFFGHKGDSFRELIDMWAEKGYIEKKEDPIATQCWLEGVGKTLLYDRPTWEWLEKSSEAEQNYKVCLAGNPAASEKPNTQPWIFWPRQPRLVERLAASTLEKGFNDRSDLLVFYGRVENDKQGAYRQDISGWQELCTKFSMPIGSKEPYALGPEEYLLALQGAKYGLCLRGYGPKCNREIELLAMGTVPLVTPGVDYSGYAEPLIDGVHVICVSNAEDARVKMADISESMWITMSKAGYEWWKRNASAEGSWQRTHTFI</sequence>
<accession>A0A6C0K326</accession>
<protein>
    <submittedName>
        <fullName evidence="1">Uncharacterized protein</fullName>
    </submittedName>
</protein>
<proteinExistence type="predicted"/>